<evidence type="ECO:0000256" key="4">
    <source>
        <dbReference type="ARBA" id="ARBA00023268"/>
    </source>
</evidence>
<dbReference type="InterPro" id="IPR013968">
    <property type="entry name" value="PKS_KR"/>
</dbReference>
<keyword evidence="1" id="KW-0596">Phosphopantetheine</keyword>
<dbReference type="CDD" id="cd08952">
    <property type="entry name" value="KR_1_SDR_x"/>
    <property type="match status" value="1"/>
</dbReference>
<evidence type="ECO:0000313" key="7">
    <source>
        <dbReference type="EMBL" id="MCN9245013.1"/>
    </source>
</evidence>
<dbReference type="SUPFAM" id="SSF53901">
    <property type="entry name" value="Thiolase-like"/>
    <property type="match status" value="1"/>
</dbReference>
<evidence type="ECO:0000256" key="3">
    <source>
        <dbReference type="ARBA" id="ARBA00022679"/>
    </source>
</evidence>
<proteinExistence type="predicted"/>
<dbReference type="InterPro" id="IPR036291">
    <property type="entry name" value="NAD(P)-bd_dom_sf"/>
</dbReference>
<dbReference type="SUPFAM" id="SSF51735">
    <property type="entry name" value="NAD(P)-binding Rossmann-fold domains"/>
    <property type="match status" value="2"/>
</dbReference>
<reference evidence="7 8" key="1">
    <citation type="submission" date="2022-05" db="EMBL/GenBank/DDBJ databases">
        <title>Streptomyces sp. nov. RY43-2 isolated from soil of a peat swamp forest.</title>
        <authorList>
            <person name="Kanchanasin P."/>
            <person name="Tanasupawat S."/>
            <person name="Phongsopitanun W."/>
        </authorList>
    </citation>
    <scope>NUCLEOTIDE SEQUENCE [LARGE SCALE GENOMIC DNA]</scope>
    <source>
        <strain evidence="7 8">RY43-2</strain>
    </source>
</reference>
<dbReference type="Pfam" id="PF00109">
    <property type="entry name" value="ketoacyl-synt"/>
    <property type="match status" value="1"/>
</dbReference>
<dbReference type="Proteomes" id="UP001523219">
    <property type="component" value="Unassembled WGS sequence"/>
</dbReference>
<dbReference type="PROSITE" id="PS50075">
    <property type="entry name" value="CARRIER"/>
    <property type="match status" value="1"/>
</dbReference>
<dbReference type="Pfam" id="PF08659">
    <property type="entry name" value="KR"/>
    <property type="match status" value="1"/>
</dbReference>
<feature type="domain" description="Carrier" evidence="5">
    <location>
        <begin position="543"/>
        <end position="618"/>
    </location>
</feature>
<dbReference type="PROSITE" id="PS52004">
    <property type="entry name" value="KS3_2"/>
    <property type="match status" value="1"/>
</dbReference>
<feature type="domain" description="Ketosynthase family 3 (KS3)" evidence="6">
    <location>
        <begin position="645"/>
        <end position="799"/>
    </location>
</feature>
<dbReference type="PANTHER" id="PTHR43775">
    <property type="entry name" value="FATTY ACID SYNTHASE"/>
    <property type="match status" value="1"/>
</dbReference>
<dbReference type="InterPro" id="IPR009081">
    <property type="entry name" value="PP-bd_ACP"/>
</dbReference>
<dbReference type="Gene3D" id="3.40.47.10">
    <property type="match status" value="1"/>
</dbReference>
<dbReference type="CDD" id="cd00833">
    <property type="entry name" value="PKS"/>
    <property type="match status" value="1"/>
</dbReference>
<evidence type="ECO:0000256" key="2">
    <source>
        <dbReference type="ARBA" id="ARBA00022553"/>
    </source>
</evidence>
<dbReference type="SMART" id="SM00823">
    <property type="entry name" value="PKS_PP"/>
    <property type="match status" value="1"/>
</dbReference>
<feature type="non-terminal residue" evidence="7">
    <location>
        <position position="799"/>
    </location>
</feature>
<keyword evidence="8" id="KW-1185">Reference proteome</keyword>
<dbReference type="InterPro" id="IPR057326">
    <property type="entry name" value="KR_dom"/>
</dbReference>
<keyword evidence="4" id="KW-0511">Multifunctional enzyme</keyword>
<dbReference type="InterPro" id="IPR020806">
    <property type="entry name" value="PKS_PP-bd"/>
</dbReference>
<dbReference type="SMART" id="SM01294">
    <property type="entry name" value="PKS_PP_betabranch"/>
    <property type="match status" value="1"/>
</dbReference>
<dbReference type="EMBL" id="JAMWMR010000078">
    <property type="protein sequence ID" value="MCN9245013.1"/>
    <property type="molecule type" value="Genomic_DNA"/>
</dbReference>
<dbReference type="InterPro" id="IPR020841">
    <property type="entry name" value="PKS_Beta-ketoAc_synthase_dom"/>
</dbReference>
<protein>
    <submittedName>
        <fullName evidence="7">Type I polyketide synthase</fullName>
    </submittedName>
</protein>
<dbReference type="PANTHER" id="PTHR43775:SF51">
    <property type="entry name" value="INACTIVE PHENOLPHTHIOCEROL SYNTHESIS POLYKETIDE SYNTHASE TYPE I PKS1-RELATED"/>
    <property type="match status" value="1"/>
</dbReference>
<keyword evidence="2" id="KW-0597">Phosphoprotein</keyword>
<dbReference type="SMART" id="SM00825">
    <property type="entry name" value="PKS_KS"/>
    <property type="match status" value="1"/>
</dbReference>
<gene>
    <name evidence="7" type="ORF">NGF19_30255</name>
</gene>
<organism evidence="7 8">
    <name type="scientific">Streptomyces macrolidinus</name>
    <dbReference type="NCBI Taxonomy" id="2952607"/>
    <lineage>
        <taxon>Bacteria</taxon>
        <taxon>Bacillati</taxon>
        <taxon>Actinomycetota</taxon>
        <taxon>Actinomycetes</taxon>
        <taxon>Kitasatosporales</taxon>
        <taxon>Streptomycetaceae</taxon>
        <taxon>Streptomyces</taxon>
    </lineage>
</organism>
<dbReference type="InterPro" id="IPR050091">
    <property type="entry name" value="PKS_NRPS_Biosynth_Enz"/>
</dbReference>
<dbReference type="InterPro" id="IPR016039">
    <property type="entry name" value="Thiolase-like"/>
</dbReference>
<sequence length="799" mass="84126">MADALDLAPTQQTALAEVMPALAAWQRDHHEQTATASWRYKDAWNRVARTELPARLAGVWVVVTRESDAAHGSVVRALEGRGATVRRVEPADRAELAERFRAVRDESAVSGVVSLLAWDERPAPAAPDELTIGLTGTLSLVQALGDSGVTAPLWCVTRGAVAMRGDDEPVRAPQAAVWGLGQVTAVEHPDRWGGLIDLPGRADVADPAEATEADQSVAVRLAEVLADVTSGVMHEDQLAVRATGVFGRRLVPAPSARRRDRRRLSGTALITGGTGALGAHVARWAIAAGAEHVVLVGRRGPAAPEAAQLEAELTGLGAEVTLAACDVADRDALAGLLVQVQETHRLAAVIHAAGTLDDGVVDAMTPERFAAVMRAKALGARNLHELTSELDLDAFVLFSSAAAAIGAAGQANYAAANAALEAVAGQRRADGRTVTLISWGPWADGGMADSVQVARQLRRSGITPLRPEGALAALRQAWEADEATLTVIDVDWERFAASAPTGRPAPLFGELAAVRSAWARNDGAALSGVAAQLVGASEADQARILLTLVQEQAAAVLGHQDLGTVQHNRAFGELGFDSLTAVEFRNRLVMATGLALPTSLVFDHPTPTALVRHLLIEFGAGTANAQAAADPAVGWLGPTGTSSDDEPIVIVGMACRFPGGVRSPEDLWELVRTGTDVVSDFPTDRGWDVDALYDPERSRPGTTYSRDGGFLHDVADFDAEFFGISPREALAMDPQQRLLLETSWEAIERAGIDPHALRETQTGVFMGTNGQDYATLLRQPSEELEGYAGTGSAAAVFSG</sequence>
<evidence type="ECO:0000313" key="8">
    <source>
        <dbReference type="Proteomes" id="UP001523219"/>
    </source>
</evidence>
<dbReference type="SMART" id="SM00822">
    <property type="entry name" value="PKS_KR"/>
    <property type="match status" value="1"/>
</dbReference>
<keyword evidence="3" id="KW-0808">Transferase</keyword>
<accession>A0ABT0ZN48</accession>
<dbReference type="InterPro" id="IPR036736">
    <property type="entry name" value="ACP-like_sf"/>
</dbReference>
<dbReference type="Gene3D" id="1.10.1200.10">
    <property type="entry name" value="ACP-like"/>
    <property type="match status" value="1"/>
</dbReference>
<dbReference type="Pfam" id="PF00550">
    <property type="entry name" value="PP-binding"/>
    <property type="match status" value="1"/>
</dbReference>
<evidence type="ECO:0000259" key="6">
    <source>
        <dbReference type="PROSITE" id="PS52004"/>
    </source>
</evidence>
<dbReference type="SUPFAM" id="SSF47336">
    <property type="entry name" value="ACP-like"/>
    <property type="match status" value="1"/>
</dbReference>
<name>A0ABT0ZN48_9ACTN</name>
<dbReference type="InterPro" id="IPR014030">
    <property type="entry name" value="Ketoacyl_synth_N"/>
</dbReference>
<evidence type="ECO:0000256" key="1">
    <source>
        <dbReference type="ARBA" id="ARBA00022450"/>
    </source>
</evidence>
<comment type="caution">
    <text evidence="7">The sequence shown here is derived from an EMBL/GenBank/DDBJ whole genome shotgun (WGS) entry which is preliminary data.</text>
</comment>
<evidence type="ECO:0000259" key="5">
    <source>
        <dbReference type="PROSITE" id="PS50075"/>
    </source>
</evidence>
<dbReference type="Gene3D" id="3.40.50.720">
    <property type="entry name" value="NAD(P)-binding Rossmann-like Domain"/>
    <property type="match status" value="1"/>
</dbReference>